<name>A0ABD2JSS3_9BILA</name>
<evidence type="ECO:0000259" key="1">
    <source>
        <dbReference type="Pfam" id="PF18336"/>
    </source>
</evidence>
<sequence>MEVEVKQQEGFYLKAFVTDVLENSLDVVYDRGCRKPETVEFSQCRAVTIENAQQKRPSKCGDIVDALVPIDKNSDDFQVYKKMKIREIKVCNGIGQNYLTHIESIRTDH</sequence>
<accession>A0ABD2JSS3</accession>
<protein>
    <recommendedName>
        <fullName evidence="1">Agenet-like domain-containing protein</fullName>
    </recommendedName>
</protein>
<feature type="domain" description="Agenet-like" evidence="1">
    <location>
        <begin position="2"/>
        <end position="45"/>
    </location>
</feature>
<keyword evidence="3" id="KW-1185">Reference proteome</keyword>
<proteinExistence type="predicted"/>
<dbReference type="Gene3D" id="2.30.30.140">
    <property type="match status" value="1"/>
</dbReference>
<dbReference type="Pfam" id="PF18336">
    <property type="entry name" value="Tudor_FRX1"/>
    <property type="match status" value="1"/>
</dbReference>
<reference evidence="2 3" key="1">
    <citation type="submission" date="2024-10" db="EMBL/GenBank/DDBJ databases">
        <authorList>
            <person name="Kim D."/>
        </authorList>
    </citation>
    <scope>NUCLEOTIDE SEQUENCE [LARGE SCALE GENOMIC DNA]</scope>
    <source>
        <strain evidence="2">BH-2024</strain>
    </source>
</reference>
<gene>
    <name evidence="2" type="ORF">niasHT_026699</name>
</gene>
<dbReference type="AlphaFoldDB" id="A0ABD2JSS3"/>
<comment type="caution">
    <text evidence="2">The sequence shown here is derived from an EMBL/GenBank/DDBJ whole genome shotgun (WGS) entry which is preliminary data.</text>
</comment>
<evidence type="ECO:0000313" key="2">
    <source>
        <dbReference type="EMBL" id="KAL3093661.1"/>
    </source>
</evidence>
<dbReference type="InterPro" id="IPR041560">
    <property type="entry name" value="Tudor_FRM1"/>
</dbReference>
<dbReference type="Proteomes" id="UP001620626">
    <property type="component" value="Unassembled WGS sequence"/>
</dbReference>
<evidence type="ECO:0000313" key="3">
    <source>
        <dbReference type="Proteomes" id="UP001620626"/>
    </source>
</evidence>
<dbReference type="EMBL" id="JBICBT010000910">
    <property type="protein sequence ID" value="KAL3093661.1"/>
    <property type="molecule type" value="Genomic_DNA"/>
</dbReference>
<organism evidence="2 3">
    <name type="scientific">Heterodera trifolii</name>
    <dbReference type="NCBI Taxonomy" id="157864"/>
    <lineage>
        <taxon>Eukaryota</taxon>
        <taxon>Metazoa</taxon>
        <taxon>Ecdysozoa</taxon>
        <taxon>Nematoda</taxon>
        <taxon>Chromadorea</taxon>
        <taxon>Rhabditida</taxon>
        <taxon>Tylenchina</taxon>
        <taxon>Tylenchomorpha</taxon>
        <taxon>Tylenchoidea</taxon>
        <taxon>Heteroderidae</taxon>
        <taxon>Heteroderinae</taxon>
        <taxon>Heterodera</taxon>
    </lineage>
</organism>